<accession>A0A1M7MIJ5</accession>
<gene>
    <name evidence="2" type="ORF">SAMN05216269_108144</name>
</gene>
<dbReference type="OrthoDB" id="1363470at2"/>
<keyword evidence="3" id="KW-1185">Reference proteome</keyword>
<dbReference type="SUPFAM" id="SSF47413">
    <property type="entry name" value="lambda repressor-like DNA-binding domains"/>
    <property type="match status" value="1"/>
</dbReference>
<evidence type="ECO:0000259" key="1">
    <source>
        <dbReference type="Pfam" id="PF13443"/>
    </source>
</evidence>
<dbReference type="Pfam" id="PF13443">
    <property type="entry name" value="HTH_26"/>
    <property type="match status" value="1"/>
</dbReference>
<protein>
    <submittedName>
        <fullName evidence="2">Cro/C1-type HTH DNA-binding domain-containing protein</fullName>
    </submittedName>
</protein>
<evidence type="ECO:0000313" key="3">
    <source>
        <dbReference type="Proteomes" id="UP000184092"/>
    </source>
</evidence>
<dbReference type="EMBL" id="FRCL01000008">
    <property type="protein sequence ID" value="SHM90686.1"/>
    <property type="molecule type" value="Genomic_DNA"/>
</dbReference>
<dbReference type="GO" id="GO:0003677">
    <property type="term" value="F:DNA binding"/>
    <property type="evidence" value="ECO:0007669"/>
    <property type="project" value="UniProtKB-KW"/>
</dbReference>
<sequence length="81" mass="9652">MQKHLEQIELELVKRIYKEFLVKFNGNKSEFARAALCSETTVRRVFRNEQRMTVDLLLRFCFALSIDINEIFEGINILNEK</sequence>
<dbReference type="InterPro" id="IPR001387">
    <property type="entry name" value="Cro/C1-type_HTH"/>
</dbReference>
<dbReference type="InterPro" id="IPR010982">
    <property type="entry name" value="Lambda_DNA-bd_dom_sf"/>
</dbReference>
<dbReference type="RefSeq" id="WP_073209505.1">
    <property type="nucleotide sequence ID" value="NZ_FRCL01000008.1"/>
</dbReference>
<proteinExistence type="predicted"/>
<organism evidence="2 3">
    <name type="scientific">Flavobacterium xinjiangense</name>
    <dbReference type="NCBI Taxonomy" id="178356"/>
    <lineage>
        <taxon>Bacteria</taxon>
        <taxon>Pseudomonadati</taxon>
        <taxon>Bacteroidota</taxon>
        <taxon>Flavobacteriia</taxon>
        <taxon>Flavobacteriales</taxon>
        <taxon>Flavobacteriaceae</taxon>
        <taxon>Flavobacterium</taxon>
    </lineage>
</organism>
<dbReference type="Gene3D" id="1.10.260.40">
    <property type="entry name" value="lambda repressor-like DNA-binding domains"/>
    <property type="match status" value="1"/>
</dbReference>
<keyword evidence="2" id="KW-0238">DNA-binding</keyword>
<name>A0A1M7MIJ5_9FLAO</name>
<evidence type="ECO:0000313" key="2">
    <source>
        <dbReference type="EMBL" id="SHM90686.1"/>
    </source>
</evidence>
<dbReference type="AlphaFoldDB" id="A0A1M7MIJ5"/>
<dbReference type="Proteomes" id="UP000184092">
    <property type="component" value="Unassembled WGS sequence"/>
</dbReference>
<reference evidence="3" key="1">
    <citation type="submission" date="2016-11" db="EMBL/GenBank/DDBJ databases">
        <authorList>
            <person name="Varghese N."/>
            <person name="Submissions S."/>
        </authorList>
    </citation>
    <scope>NUCLEOTIDE SEQUENCE [LARGE SCALE GENOMIC DNA]</scope>
    <source>
        <strain evidence="3">CGMCC 1.2749</strain>
    </source>
</reference>
<feature type="domain" description="HTH cro/C1-type" evidence="1">
    <location>
        <begin position="27"/>
        <end position="73"/>
    </location>
</feature>